<dbReference type="Proteomes" id="UP001268819">
    <property type="component" value="Unassembled WGS sequence"/>
</dbReference>
<keyword evidence="1" id="KW-0689">Ribosomal protein</keyword>
<keyword evidence="2" id="KW-1185">Reference proteome</keyword>
<gene>
    <name evidence="1" type="ORF">J2S66_003136</name>
</gene>
<accession>A0ABU1PVT2</accession>
<keyword evidence="1" id="KW-0687">Ribonucleoprotein</keyword>
<dbReference type="EMBL" id="JAVDSG010000001">
    <property type="protein sequence ID" value="MDR6594752.1"/>
    <property type="molecule type" value="Genomic_DNA"/>
</dbReference>
<name>A0ABU1PVT2_9PSEU</name>
<proteinExistence type="predicted"/>
<dbReference type="GO" id="GO:0005840">
    <property type="term" value="C:ribosome"/>
    <property type="evidence" value="ECO:0007669"/>
    <property type="project" value="UniProtKB-KW"/>
</dbReference>
<comment type="caution">
    <text evidence="1">The sequence shown here is derived from an EMBL/GenBank/DDBJ whole genome shotgun (WGS) entry which is preliminary data.</text>
</comment>
<organism evidence="1 2">
    <name type="scientific">Saccharothrix longispora</name>
    <dbReference type="NCBI Taxonomy" id="33920"/>
    <lineage>
        <taxon>Bacteria</taxon>
        <taxon>Bacillati</taxon>
        <taxon>Actinomycetota</taxon>
        <taxon>Actinomycetes</taxon>
        <taxon>Pseudonocardiales</taxon>
        <taxon>Pseudonocardiaceae</taxon>
        <taxon>Saccharothrix</taxon>
    </lineage>
</organism>
<sequence>MGKVVGGEVVTLDEYLRVENAYLSCLRRLAERTGVTSLVVRSLEIRADHPPFDLESGMELSLDLAIEVCREMLREGGVWCRLHRAPDFYVHIGYDYYMYVGTSAASPDEADRCAADGLFLEEDWPSPYLDIEGEDSEFTVES</sequence>
<dbReference type="RefSeq" id="WP_310307773.1">
    <property type="nucleotide sequence ID" value="NZ_BAAAXB010000001.1"/>
</dbReference>
<reference evidence="1 2" key="1">
    <citation type="submission" date="2023-07" db="EMBL/GenBank/DDBJ databases">
        <title>Sequencing the genomes of 1000 actinobacteria strains.</title>
        <authorList>
            <person name="Klenk H.-P."/>
        </authorList>
    </citation>
    <scope>NUCLEOTIDE SEQUENCE [LARGE SCALE GENOMIC DNA]</scope>
    <source>
        <strain evidence="1 2">DSM 43749</strain>
    </source>
</reference>
<evidence type="ECO:0000313" key="1">
    <source>
        <dbReference type="EMBL" id="MDR6594752.1"/>
    </source>
</evidence>
<protein>
    <submittedName>
        <fullName evidence="1">Small subunit ribosomal protein S1</fullName>
    </submittedName>
</protein>
<evidence type="ECO:0000313" key="2">
    <source>
        <dbReference type="Proteomes" id="UP001268819"/>
    </source>
</evidence>